<dbReference type="AlphaFoldDB" id="E3NAK9"/>
<evidence type="ECO:0000256" key="1">
    <source>
        <dbReference type="SAM" id="MobiDB-lite"/>
    </source>
</evidence>
<evidence type="ECO:0000313" key="2">
    <source>
        <dbReference type="EMBL" id="EFO91218.1"/>
    </source>
</evidence>
<evidence type="ECO:0000313" key="3">
    <source>
        <dbReference type="Proteomes" id="UP000008281"/>
    </source>
</evidence>
<keyword evidence="3" id="KW-1185">Reference proteome</keyword>
<gene>
    <name evidence="2" type="ORF">CRE_03397</name>
</gene>
<dbReference type="Proteomes" id="UP000008281">
    <property type="component" value="Unassembled WGS sequence"/>
</dbReference>
<organism evidence="3">
    <name type="scientific">Caenorhabditis remanei</name>
    <name type="common">Caenorhabditis vulgaris</name>
    <dbReference type="NCBI Taxonomy" id="31234"/>
    <lineage>
        <taxon>Eukaryota</taxon>
        <taxon>Metazoa</taxon>
        <taxon>Ecdysozoa</taxon>
        <taxon>Nematoda</taxon>
        <taxon>Chromadorea</taxon>
        <taxon>Rhabditida</taxon>
        <taxon>Rhabditina</taxon>
        <taxon>Rhabditomorpha</taxon>
        <taxon>Rhabditoidea</taxon>
        <taxon>Rhabditidae</taxon>
        <taxon>Peloderinae</taxon>
        <taxon>Caenorhabditis</taxon>
    </lineage>
</organism>
<dbReference type="InParanoid" id="E3NAK9"/>
<sequence length="181" mass="19786">MSRADYDMLISGLRLVMGSMRHFEMQLKASSRIQDSLFELLNGKFKADLGAEISDLVAKRLKDSDLGTAKKEKDPRIARRRYSNYAKISKIMDRIRGDVANGDLSARGIRKRIKIFQSITYGDSSESSDSSEDSDGQDSDPDTPPSNSNGEKDDSDDEAGTGFQFAPAQSGAVAPSACNAY</sequence>
<feature type="region of interest" description="Disordered" evidence="1">
    <location>
        <begin position="120"/>
        <end position="181"/>
    </location>
</feature>
<feature type="compositionally biased region" description="Acidic residues" evidence="1">
    <location>
        <begin position="129"/>
        <end position="141"/>
    </location>
</feature>
<protein>
    <submittedName>
        <fullName evidence="2">Uncharacterized protein</fullName>
    </submittedName>
</protein>
<dbReference type="HOGENOM" id="CLU_1490360_0_0_1"/>
<name>E3NAK9_CAERE</name>
<accession>E3NAK9</accession>
<dbReference type="EMBL" id="DS268577">
    <property type="protein sequence ID" value="EFO91218.1"/>
    <property type="molecule type" value="Genomic_DNA"/>
</dbReference>
<reference evidence="2" key="1">
    <citation type="submission" date="2007-07" db="EMBL/GenBank/DDBJ databases">
        <title>PCAP assembly of the Caenorhabditis remanei genome.</title>
        <authorList>
            <consortium name="The Caenorhabditis remanei Sequencing Consortium"/>
            <person name="Wilson R.K."/>
        </authorList>
    </citation>
    <scope>NUCLEOTIDE SEQUENCE [LARGE SCALE GENOMIC DNA]</scope>
    <source>
        <strain evidence="2">PB4641</strain>
    </source>
</reference>
<proteinExistence type="predicted"/>